<organism evidence="2 3">
    <name type="scientific">Microlunatus spumicola</name>
    <dbReference type="NCBI Taxonomy" id="81499"/>
    <lineage>
        <taxon>Bacteria</taxon>
        <taxon>Bacillati</taxon>
        <taxon>Actinomycetota</taxon>
        <taxon>Actinomycetes</taxon>
        <taxon>Propionibacteriales</taxon>
        <taxon>Propionibacteriaceae</taxon>
        <taxon>Microlunatus</taxon>
    </lineage>
</organism>
<reference evidence="3" key="1">
    <citation type="journal article" date="2019" name="Int. J. Syst. Evol. Microbiol.">
        <title>The Global Catalogue of Microorganisms (GCM) 10K type strain sequencing project: providing services to taxonomists for standard genome sequencing and annotation.</title>
        <authorList>
            <consortium name="The Broad Institute Genomics Platform"/>
            <consortium name="The Broad Institute Genome Sequencing Center for Infectious Disease"/>
            <person name="Wu L."/>
            <person name="Ma J."/>
        </authorList>
    </citation>
    <scope>NUCLEOTIDE SEQUENCE [LARGE SCALE GENOMIC DNA]</scope>
    <source>
        <strain evidence="3">JCM 16540</strain>
    </source>
</reference>
<dbReference type="InterPro" id="IPR032710">
    <property type="entry name" value="NTF2-like_dom_sf"/>
</dbReference>
<name>A0ABP6WLS1_9ACTN</name>
<protein>
    <submittedName>
        <fullName evidence="2">Nuclear transport factor 2 family protein</fullName>
    </submittedName>
</protein>
<evidence type="ECO:0000259" key="1">
    <source>
        <dbReference type="Pfam" id="PF12680"/>
    </source>
</evidence>
<sequence length="128" mass="13962">MATNRTEQFADALHALEDGGDLDAFVDVFAEDVELYRPETQQRLDGTSGARAFWEQYLATFDTIRSDFSRVVDGEVGVLEWTSTGQLAGGADISYTGVSLLDFDEAGKVTRFATYFDTQAFGPAPATT</sequence>
<dbReference type="Pfam" id="PF12680">
    <property type="entry name" value="SnoaL_2"/>
    <property type="match status" value="1"/>
</dbReference>
<dbReference type="Proteomes" id="UP001500767">
    <property type="component" value="Unassembled WGS sequence"/>
</dbReference>
<dbReference type="RefSeq" id="WP_204912375.1">
    <property type="nucleotide sequence ID" value="NZ_BAAAYR010000001.1"/>
</dbReference>
<gene>
    <name evidence="2" type="ORF">GCM10022197_05090</name>
</gene>
<evidence type="ECO:0000313" key="2">
    <source>
        <dbReference type="EMBL" id="GAA3553004.1"/>
    </source>
</evidence>
<dbReference type="EMBL" id="BAAAYR010000001">
    <property type="protein sequence ID" value="GAA3553004.1"/>
    <property type="molecule type" value="Genomic_DNA"/>
</dbReference>
<comment type="caution">
    <text evidence="2">The sequence shown here is derived from an EMBL/GenBank/DDBJ whole genome shotgun (WGS) entry which is preliminary data.</text>
</comment>
<dbReference type="SUPFAM" id="SSF54427">
    <property type="entry name" value="NTF2-like"/>
    <property type="match status" value="1"/>
</dbReference>
<proteinExistence type="predicted"/>
<dbReference type="InterPro" id="IPR037401">
    <property type="entry name" value="SnoaL-like"/>
</dbReference>
<accession>A0ABP6WLS1</accession>
<feature type="domain" description="SnoaL-like" evidence="1">
    <location>
        <begin position="13"/>
        <end position="111"/>
    </location>
</feature>
<evidence type="ECO:0000313" key="3">
    <source>
        <dbReference type="Proteomes" id="UP001500767"/>
    </source>
</evidence>
<keyword evidence="3" id="KW-1185">Reference proteome</keyword>
<dbReference type="Gene3D" id="3.10.450.50">
    <property type="match status" value="1"/>
</dbReference>